<dbReference type="EMBL" id="REGN01007326">
    <property type="protein sequence ID" value="RNA06634.1"/>
    <property type="molecule type" value="Genomic_DNA"/>
</dbReference>
<evidence type="ECO:0000313" key="1">
    <source>
        <dbReference type="EMBL" id="RNA06634.1"/>
    </source>
</evidence>
<keyword evidence="2" id="KW-1185">Reference proteome</keyword>
<name>A0A3M7Q630_BRAPC</name>
<protein>
    <submittedName>
        <fullName evidence="1">Uncharacterized protein</fullName>
    </submittedName>
</protein>
<organism evidence="1 2">
    <name type="scientific">Brachionus plicatilis</name>
    <name type="common">Marine rotifer</name>
    <name type="synonym">Brachionus muelleri</name>
    <dbReference type="NCBI Taxonomy" id="10195"/>
    <lineage>
        <taxon>Eukaryota</taxon>
        <taxon>Metazoa</taxon>
        <taxon>Spiralia</taxon>
        <taxon>Gnathifera</taxon>
        <taxon>Rotifera</taxon>
        <taxon>Eurotatoria</taxon>
        <taxon>Monogononta</taxon>
        <taxon>Pseudotrocha</taxon>
        <taxon>Ploima</taxon>
        <taxon>Brachionidae</taxon>
        <taxon>Brachionus</taxon>
    </lineage>
</organism>
<proteinExistence type="predicted"/>
<dbReference type="Proteomes" id="UP000276133">
    <property type="component" value="Unassembled WGS sequence"/>
</dbReference>
<evidence type="ECO:0000313" key="2">
    <source>
        <dbReference type="Proteomes" id="UP000276133"/>
    </source>
</evidence>
<dbReference type="AlphaFoldDB" id="A0A3M7Q630"/>
<reference evidence="1 2" key="1">
    <citation type="journal article" date="2018" name="Sci. Rep.">
        <title>Genomic signatures of local adaptation to the degree of environmental predictability in rotifers.</title>
        <authorList>
            <person name="Franch-Gras L."/>
            <person name="Hahn C."/>
            <person name="Garcia-Roger E.M."/>
            <person name="Carmona M.J."/>
            <person name="Serra M."/>
            <person name="Gomez A."/>
        </authorList>
    </citation>
    <scope>NUCLEOTIDE SEQUENCE [LARGE SCALE GENOMIC DNA]</scope>
    <source>
        <strain evidence="1">HYR1</strain>
    </source>
</reference>
<sequence>MFAKFEIYELIWCLKSFLYARLKSESIFYILYRITLTKIQPALNIVVVSRSNQSHKSKPYLLFESKVENLSDFLTWLEIFPNNNK</sequence>
<gene>
    <name evidence="1" type="ORF">BpHYR1_037479</name>
</gene>
<accession>A0A3M7Q630</accession>
<comment type="caution">
    <text evidence="1">The sequence shown here is derived from an EMBL/GenBank/DDBJ whole genome shotgun (WGS) entry which is preliminary data.</text>
</comment>